<gene>
    <name evidence="2" type="ORF">PCOR1329_LOCUS40658</name>
</gene>
<proteinExistence type="predicted"/>
<evidence type="ECO:0000313" key="3">
    <source>
        <dbReference type="Proteomes" id="UP001189429"/>
    </source>
</evidence>
<dbReference type="Proteomes" id="UP001189429">
    <property type="component" value="Unassembled WGS sequence"/>
</dbReference>
<keyword evidence="3" id="KW-1185">Reference proteome</keyword>
<evidence type="ECO:0000256" key="1">
    <source>
        <dbReference type="SAM" id="MobiDB-lite"/>
    </source>
</evidence>
<name>A0ABN9TPC6_9DINO</name>
<evidence type="ECO:0000313" key="2">
    <source>
        <dbReference type="EMBL" id="CAK0847466.1"/>
    </source>
</evidence>
<feature type="non-terminal residue" evidence="2">
    <location>
        <position position="1"/>
    </location>
</feature>
<comment type="caution">
    <text evidence="2">The sequence shown here is derived from an EMBL/GenBank/DDBJ whole genome shotgun (WGS) entry which is preliminary data.</text>
</comment>
<feature type="region of interest" description="Disordered" evidence="1">
    <location>
        <begin position="22"/>
        <end position="43"/>
    </location>
</feature>
<reference evidence="2" key="1">
    <citation type="submission" date="2023-10" db="EMBL/GenBank/DDBJ databases">
        <authorList>
            <person name="Chen Y."/>
            <person name="Shah S."/>
            <person name="Dougan E. K."/>
            <person name="Thang M."/>
            <person name="Chan C."/>
        </authorList>
    </citation>
    <scope>NUCLEOTIDE SEQUENCE [LARGE SCALE GENOMIC DNA]</scope>
</reference>
<protein>
    <recommendedName>
        <fullName evidence="4">Altered inheritance of mitochondria protein 24, mitochondrial</fullName>
    </recommendedName>
</protein>
<dbReference type="EMBL" id="CAUYUJ010014903">
    <property type="protein sequence ID" value="CAK0847466.1"/>
    <property type="molecule type" value="Genomic_DNA"/>
</dbReference>
<evidence type="ECO:0008006" key="4">
    <source>
        <dbReference type="Google" id="ProtNLM"/>
    </source>
</evidence>
<organism evidence="2 3">
    <name type="scientific">Prorocentrum cordatum</name>
    <dbReference type="NCBI Taxonomy" id="2364126"/>
    <lineage>
        <taxon>Eukaryota</taxon>
        <taxon>Sar</taxon>
        <taxon>Alveolata</taxon>
        <taxon>Dinophyceae</taxon>
        <taxon>Prorocentrales</taxon>
        <taxon>Prorocentraceae</taxon>
        <taxon>Prorocentrum</taxon>
    </lineage>
</organism>
<accession>A0ABN9TPC6</accession>
<sequence length="292" mass="31461">RHTASDLKRRWTKEGQAELQARARWAREAADEEPDGPPVVRLPTGDAGFALDVTLEELAGRWMAVLDGEDASMILISESGGVTFVGDAVEAADLQIMVDPSEPSCFAMYEGTERIAGLRFQRPPDGPELLHADSDHASGVEVWRRLGGPGCPTPSSAAHVRRVPARDMRRRYTKQGQVVGPPSPSPPTFGVPSDEPAKLEQLAGRWMVFKDGHEEGMVLMSSEGDVTFVGESAAAPLRLAAGSSPGEFAMCEDGEQIATVEYRPPAGEDLGRLVVLGKETLQDMSDTQKKLT</sequence>